<evidence type="ECO:0000256" key="4">
    <source>
        <dbReference type="ARBA" id="ARBA00022481"/>
    </source>
</evidence>
<organism evidence="13 14">
    <name type="scientific">Sulfuriferula multivorans</name>
    <dbReference type="NCBI Taxonomy" id="1559896"/>
    <lineage>
        <taxon>Bacteria</taxon>
        <taxon>Pseudomonadati</taxon>
        <taxon>Pseudomonadota</taxon>
        <taxon>Betaproteobacteria</taxon>
        <taxon>Nitrosomonadales</taxon>
        <taxon>Sulfuricellaceae</taxon>
        <taxon>Sulfuriferula</taxon>
    </lineage>
</organism>
<reference evidence="13 14" key="1">
    <citation type="submission" date="2019-09" db="EMBL/GenBank/DDBJ databases">
        <title>H2 Metabolism Revealed by Metagenomic Analysis in Subglacial Sediment of East Antarctica.</title>
        <authorList>
            <person name="Yang Z."/>
            <person name="Zhang Y."/>
            <person name="Lv Y."/>
            <person name="Yan W."/>
            <person name="Xiao X."/>
            <person name="Sun B."/>
            <person name="Ma H."/>
        </authorList>
    </citation>
    <scope>NUCLEOTIDE SEQUENCE [LARGE SCALE GENOMIC DNA]</scope>
    <source>
        <strain evidence="13">Bin2_2</strain>
    </source>
</reference>
<accession>A0A7C9KBV2</accession>
<comment type="similarity">
    <text evidence="9">Belongs to the GSP H family.</text>
</comment>
<evidence type="ECO:0000313" key="13">
    <source>
        <dbReference type="EMBL" id="NDP48692.1"/>
    </source>
</evidence>
<keyword evidence="3" id="KW-1003">Cell membrane</keyword>
<dbReference type="InterPro" id="IPR012902">
    <property type="entry name" value="N_methyl_site"/>
</dbReference>
<keyword evidence="5" id="KW-0997">Cell inner membrane</keyword>
<dbReference type="GO" id="GO:0015628">
    <property type="term" value="P:protein secretion by the type II secretion system"/>
    <property type="evidence" value="ECO:0007669"/>
    <property type="project" value="InterPro"/>
</dbReference>
<protein>
    <recommendedName>
        <fullName evidence="2">Type II secretion system protein H</fullName>
    </recommendedName>
    <alternativeName>
        <fullName evidence="10">General secretion pathway protein H</fullName>
    </alternativeName>
</protein>
<comment type="subcellular location">
    <subcellularLocation>
        <location evidence="1">Cell inner membrane</location>
        <topology evidence="1">Single-pass membrane protein</topology>
    </subcellularLocation>
</comment>
<evidence type="ECO:0000256" key="3">
    <source>
        <dbReference type="ARBA" id="ARBA00022475"/>
    </source>
</evidence>
<dbReference type="GO" id="GO:0015627">
    <property type="term" value="C:type II protein secretion system complex"/>
    <property type="evidence" value="ECO:0007669"/>
    <property type="project" value="InterPro"/>
</dbReference>
<keyword evidence="6 11" id="KW-0812">Transmembrane</keyword>
<evidence type="ECO:0000256" key="6">
    <source>
        <dbReference type="ARBA" id="ARBA00022692"/>
    </source>
</evidence>
<dbReference type="AlphaFoldDB" id="A0A7C9KBV2"/>
<dbReference type="Gene3D" id="3.55.40.10">
    <property type="entry name" value="minor pseudopilin epsh domain"/>
    <property type="match status" value="1"/>
</dbReference>
<sequence>MEERGFTLVELLVVLTIGSILLSIAIPGYAFLLSGSRLTTVTNDLVSALHLARSEAIKRGTRVTICKTGSPMAVPPSCDGAANWQDGWLVFVDGGVRGVIDSGDTVLWSKDRASEATTITASNFTLFVSYLPSGVSQGPNGLANGFLRVCVEHKRRDIIINSTGRLRLSPNIC</sequence>
<dbReference type="GO" id="GO:0005886">
    <property type="term" value="C:plasma membrane"/>
    <property type="evidence" value="ECO:0007669"/>
    <property type="project" value="UniProtKB-SubCell"/>
</dbReference>
<evidence type="ECO:0000256" key="7">
    <source>
        <dbReference type="ARBA" id="ARBA00022989"/>
    </source>
</evidence>
<dbReference type="Pfam" id="PF12019">
    <property type="entry name" value="GspH"/>
    <property type="match status" value="1"/>
</dbReference>
<evidence type="ECO:0000256" key="9">
    <source>
        <dbReference type="ARBA" id="ARBA00025772"/>
    </source>
</evidence>
<evidence type="ECO:0000256" key="5">
    <source>
        <dbReference type="ARBA" id="ARBA00022519"/>
    </source>
</evidence>
<evidence type="ECO:0000256" key="10">
    <source>
        <dbReference type="ARBA" id="ARBA00030775"/>
    </source>
</evidence>
<keyword evidence="7 11" id="KW-1133">Transmembrane helix</keyword>
<dbReference type="Pfam" id="PF07963">
    <property type="entry name" value="N_methyl"/>
    <property type="match status" value="1"/>
</dbReference>
<keyword evidence="8 11" id="KW-0472">Membrane</keyword>
<dbReference type="InterPro" id="IPR022346">
    <property type="entry name" value="T2SS_GspH"/>
</dbReference>
<evidence type="ECO:0000259" key="12">
    <source>
        <dbReference type="Pfam" id="PF12019"/>
    </source>
</evidence>
<gene>
    <name evidence="13" type="ORF">GZ085_09945</name>
</gene>
<keyword evidence="4" id="KW-0488">Methylation</keyword>
<dbReference type="SUPFAM" id="SSF54523">
    <property type="entry name" value="Pili subunits"/>
    <property type="match status" value="1"/>
</dbReference>
<evidence type="ECO:0000256" key="11">
    <source>
        <dbReference type="SAM" id="Phobius"/>
    </source>
</evidence>
<dbReference type="Proteomes" id="UP000483432">
    <property type="component" value="Unassembled WGS sequence"/>
</dbReference>
<proteinExistence type="inferred from homology"/>
<evidence type="ECO:0000256" key="8">
    <source>
        <dbReference type="ARBA" id="ARBA00023136"/>
    </source>
</evidence>
<feature type="transmembrane region" description="Helical" evidence="11">
    <location>
        <begin position="12"/>
        <end position="32"/>
    </location>
</feature>
<name>A0A7C9KBV2_9PROT</name>
<comment type="caution">
    <text evidence="13">The sequence shown here is derived from an EMBL/GenBank/DDBJ whole genome shotgun (WGS) entry which is preliminary data.</text>
</comment>
<feature type="domain" description="General secretion pathway GspH" evidence="12">
    <location>
        <begin position="42"/>
        <end position="164"/>
    </location>
</feature>
<dbReference type="PROSITE" id="PS00409">
    <property type="entry name" value="PROKAR_NTER_METHYL"/>
    <property type="match status" value="1"/>
</dbReference>
<dbReference type="EMBL" id="JAAFGW010000147">
    <property type="protein sequence ID" value="NDP48692.1"/>
    <property type="molecule type" value="Genomic_DNA"/>
</dbReference>
<evidence type="ECO:0000256" key="1">
    <source>
        <dbReference type="ARBA" id="ARBA00004377"/>
    </source>
</evidence>
<dbReference type="NCBIfam" id="TIGR02532">
    <property type="entry name" value="IV_pilin_GFxxxE"/>
    <property type="match status" value="1"/>
</dbReference>
<dbReference type="InterPro" id="IPR045584">
    <property type="entry name" value="Pilin-like"/>
</dbReference>
<evidence type="ECO:0000256" key="2">
    <source>
        <dbReference type="ARBA" id="ARBA00021549"/>
    </source>
</evidence>
<evidence type="ECO:0000313" key="14">
    <source>
        <dbReference type="Proteomes" id="UP000483432"/>
    </source>
</evidence>